<dbReference type="OrthoDB" id="4735650at2"/>
<feature type="domain" description="STAS" evidence="1">
    <location>
        <begin position="19"/>
        <end position="95"/>
    </location>
</feature>
<dbReference type="AlphaFoldDB" id="A0A1E3S893"/>
<name>A0A1E3S893_MYCIE</name>
<accession>A0A1E3S893</accession>
<dbReference type="EMBL" id="MVHT01000059">
    <property type="protein sequence ID" value="ORA99333.1"/>
    <property type="molecule type" value="Genomic_DNA"/>
</dbReference>
<evidence type="ECO:0000313" key="3">
    <source>
        <dbReference type="Proteomes" id="UP000192739"/>
    </source>
</evidence>
<sequence length="146" mass="15453">MTVAIASRRGNGTFECCGAQVRAHSRHLATVVTVRGEIDALNVEPISEYVRHFVIAQYPVVLDLSGVTYFSTAGFSLLSALDEECYAAGVQWTLVTGTAVSEVLGEGSDDEAAFPTARSVHAALGGLADAITSRRELVLPLLKKTA</sequence>
<dbReference type="RefSeq" id="WP_069421907.1">
    <property type="nucleotide sequence ID" value="NZ_CBCRZH010000054.1"/>
</dbReference>
<dbReference type="Pfam" id="PF01740">
    <property type="entry name" value="STAS"/>
    <property type="match status" value="1"/>
</dbReference>
<evidence type="ECO:0000259" key="1">
    <source>
        <dbReference type="PROSITE" id="PS50801"/>
    </source>
</evidence>
<comment type="caution">
    <text evidence="2">The sequence shown here is derived from an EMBL/GenBank/DDBJ whole genome shotgun (WGS) entry which is preliminary data.</text>
</comment>
<gene>
    <name evidence="2" type="ORF">BST27_19665</name>
</gene>
<protein>
    <submittedName>
        <fullName evidence="2">STAS domain-containing protein</fullName>
    </submittedName>
</protein>
<keyword evidence="3" id="KW-1185">Reference proteome</keyword>
<evidence type="ECO:0000313" key="2">
    <source>
        <dbReference type="EMBL" id="ORA99333.1"/>
    </source>
</evidence>
<dbReference type="PROSITE" id="PS50801">
    <property type="entry name" value="STAS"/>
    <property type="match status" value="1"/>
</dbReference>
<dbReference type="InterPro" id="IPR002645">
    <property type="entry name" value="STAS_dom"/>
</dbReference>
<reference evidence="2 3" key="1">
    <citation type="submission" date="2017-02" db="EMBL/GenBank/DDBJ databases">
        <title>The new phylogeny of genus Mycobacterium.</title>
        <authorList>
            <person name="Tortoli E."/>
            <person name="Trovato A."/>
            <person name="Cirillo D.M."/>
        </authorList>
    </citation>
    <scope>NUCLEOTIDE SEQUENCE [LARGE SCALE GENOMIC DNA]</scope>
    <source>
        <strain evidence="2 3">DSM 44049</strain>
    </source>
</reference>
<dbReference type="CDD" id="cd07043">
    <property type="entry name" value="STAS_anti-anti-sigma_factors"/>
    <property type="match status" value="1"/>
</dbReference>
<proteinExistence type="predicted"/>
<dbReference type="STRING" id="28445.BHQ20_25210"/>
<dbReference type="Proteomes" id="UP000192739">
    <property type="component" value="Unassembled WGS sequence"/>
</dbReference>
<organism evidence="2 3">
    <name type="scientific">Mycobacterium intermedium</name>
    <dbReference type="NCBI Taxonomy" id="28445"/>
    <lineage>
        <taxon>Bacteria</taxon>
        <taxon>Bacillati</taxon>
        <taxon>Actinomycetota</taxon>
        <taxon>Actinomycetes</taxon>
        <taxon>Mycobacteriales</taxon>
        <taxon>Mycobacteriaceae</taxon>
        <taxon>Mycobacterium</taxon>
        <taxon>Mycobacterium simiae complex</taxon>
    </lineage>
</organism>
<dbReference type="Gene3D" id="3.30.750.24">
    <property type="entry name" value="STAS domain"/>
    <property type="match status" value="1"/>
</dbReference>
<dbReference type="InterPro" id="IPR036513">
    <property type="entry name" value="STAS_dom_sf"/>
</dbReference>
<dbReference type="SUPFAM" id="SSF52091">
    <property type="entry name" value="SpoIIaa-like"/>
    <property type="match status" value="1"/>
</dbReference>